<dbReference type="STRING" id="402596.SAMN04489844_0081"/>
<keyword evidence="8" id="KW-1185">Reference proteome</keyword>
<feature type="transmembrane region" description="Helical" evidence="6">
    <location>
        <begin position="222"/>
        <end position="245"/>
    </location>
</feature>
<dbReference type="GO" id="GO:0005886">
    <property type="term" value="C:plasma membrane"/>
    <property type="evidence" value="ECO:0007669"/>
    <property type="project" value="UniProtKB-SubCell"/>
</dbReference>
<keyword evidence="2" id="KW-1003">Cell membrane</keyword>
<evidence type="ECO:0000313" key="8">
    <source>
        <dbReference type="Proteomes" id="UP000198742"/>
    </source>
</evidence>
<sequence>MTRRRALQLARVLFVLLTLTLAWWGFRGRWDEIGDAASGTGPLRLAGAVLCAVAGLALTGVLWRLLLRWLGSEVGPRDAAAVFFVGQLGKYVPGSVWSVAVQAQLGRRHDVPARSSVAASSLFLLVHTATGLLVGGALAVLGAVDLPAEVSPLWGWAALLVGAASLSPPLLRLLADRLAGHGVRAALGPAEVARSVALMALVWLAYGASLLLLVTGRAAAPSLLAAAAAFALAHAVGVLVVFAPAGVGAREAVLVALLAPVLGVPGAVAVALLSRVAHAVADFLLALLASTAAGLAAPSRHAGEPAGVRGR</sequence>
<organism evidence="7 8">
    <name type="scientific">Nocardioides exalbidus</name>
    <dbReference type="NCBI Taxonomy" id="402596"/>
    <lineage>
        <taxon>Bacteria</taxon>
        <taxon>Bacillati</taxon>
        <taxon>Actinomycetota</taxon>
        <taxon>Actinomycetes</taxon>
        <taxon>Propionibacteriales</taxon>
        <taxon>Nocardioidaceae</taxon>
        <taxon>Nocardioides</taxon>
    </lineage>
</organism>
<dbReference type="Proteomes" id="UP000198742">
    <property type="component" value="Unassembled WGS sequence"/>
</dbReference>
<dbReference type="AlphaFoldDB" id="A0A1H4I3H3"/>
<evidence type="ECO:0000256" key="4">
    <source>
        <dbReference type="ARBA" id="ARBA00022989"/>
    </source>
</evidence>
<dbReference type="RefSeq" id="WP_090967357.1">
    <property type="nucleotide sequence ID" value="NZ_FNRT01000001.1"/>
</dbReference>
<feature type="transmembrane region" description="Helical" evidence="6">
    <location>
        <begin position="153"/>
        <end position="175"/>
    </location>
</feature>
<protein>
    <recommendedName>
        <fullName evidence="9">Lysylphosphatidylglycerol synthase TM region</fullName>
    </recommendedName>
</protein>
<keyword evidence="4 6" id="KW-1133">Transmembrane helix</keyword>
<keyword evidence="5 6" id="KW-0472">Membrane</keyword>
<reference evidence="8" key="1">
    <citation type="submission" date="2016-10" db="EMBL/GenBank/DDBJ databases">
        <authorList>
            <person name="Varghese N."/>
            <person name="Submissions S."/>
        </authorList>
    </citation>
    <scope>NUCLEOTIDE SEQUENCE [LARGE SCALE GENOMIC DNA]</scope>
    <source>
        <strain evidence="8">DSM 22017</strain>
    </source>
</reference>
<dbReference type="InterPro" id="IPR022791">
    <property type="entry name" value="L-PG_synthase/AglD"/>
</dbReference>
<gene>
    <name evidence="7" type="ORF">SAMN04489844_0081</name>
</gene>
<feature type="transmembrane region" description="Helical" evidence="6">
    <location>
        <begin position="117"/>
        <end position="141"/>
    </location>
</feature>
<evidence type="ECO:0000256" key="2">
    <source>
        <dbReference type="ARBA" id="ARBA00022475"/>
    </source>
</evidence>
<feature type="transmembrane region" description="Helical" evidence="6">
    <location>
        <begin position="196"/>
        <end position="216"/>
    </location>
</feature>
<feature type="transmembrane region" description="Helical" evidence="6">
    <location>
        <begin position="252"/>
        <end position="273"/>
    </location>
</feature>
<keyword evidence="3 6" id="KW-0812">Transmembrane</keyword>
<evidence type="ECO:0000313" key="7">
    <source>
        <dbReference type="EMBL" id="SEB28647.1"/>
    </source>
</evidence>
<evidence type="ECO:0000256" key="3">
    <source>
        <dbReference type="ARBA" id="ARBA00022692"/>
    </source>
</evidence>
<comment type="subcellular location">
    <subcellularLocation>
        <location evidence="1">Cell membrane</location>
        <topology evidence="1">Multi-pass membrane protein</topology>
    </subcellularLocation>
</comment>
<evidence type="ECO:0008006" key="9">
    <source>
        <dbReference type="Google" id="ProtNLM"/>
    </source>
</evidence>
<proteinExistence type="predicted"/>
<accession>A0A1H4I3H3</accession>
<dbReference type="EMBL" id="FNRT01000001">
    <property type="protein sequence ID" value="SEB28647.1"/>
    <property type="molecule type" value="Genomic_DNA"/>
</dbReference>
<evidence type="ECO:0000256" key="1">
    <source>
        <dbReference type="ARBA" id="ARBA00004651"/>
    </source>
</evidence>
<evidence type="ECO:0000256" key="6">
    <source>
        <dbReference type="SAM" id="Phobius"/>
    </source>
</evidence>
<evidence type="ECO:0000256" key="5">
    <source>
        <dbReference type="ARBA" id="ARBA00023136"/>
    </source>
</evidence>
<name>A0A1H4I3H3_9ACTN</name>
<dbReference type="OrthoDB" id="6057470at2"/>
<dbReference type="Pfam" id="PF03706">
    <property type="entry name" value="LPG_synthase_TM"/>
    <property type="match status" value="1"/>
</dbReference>
<feature type="transmembrane region" description="Helical" evidence="6">
    <location>
        <begin position="46"/>
        <end position="67"/>
    </location>
</feature>